<dbReference type="PANTHER" id="PTHR36214:SF5">
    <property type="entry name" value="ACETYL-COA DECARBONYLASE_SYNTHASE COMPLEX SUBUNIT DELTA"/>
    <property type="match status" value="1"/>
</dbReference>
<gene>
    <name evidence="2" type="primary">acsD</name>
    <name evidence="2" type="ORF">ERS852406_00712</name>
    <name evidence="3" type="ORF">ERS852498_01721</name>
    <name evidence="6" type="ORF">G5B05_00055</name>
    <name evidence="4" type="ORF">JTJ23_08975</name>
    <name evidence="5" type="ORF">L0N21_02720</name>
</gene>
<evidence type="ECO:0000313" key="7">
    <source>
        <dbReference type="Proteomes" id="UP000095706"/>
    </source>
</evidence>
<dbReference type="Gene3D" id="3.20.20.20">
    <property type="entry name" value="Dihydropteroate synthase-like"/>
    <property type="match status" value="1"/>
</dbReference>
<dbReference type="Pfam" id="PF03599">
    <property type="entry name" value="CdhD"/>
    <property type="match status" value="1"/>
</dbReference>
<protein>
    <submittedName>
        <fullName evidence="4">Acetyl-CoA decarbonylase/synthase complex subunit delta</fullName>
    </submittedName>
    <submittedName>
        <fullName evidence="2">C/Fe-SP</fullName>
    </submittedName>
</protein>
<dbReference type="InterPro" id="IPR016041">
    <property type="entry name" value="Ac-CoA_synth_d_su_TIM-brl"/>
</dbReference>
<dbReference type="Proteomes" id="UP000768180">
    <property type="component" value="Unassembled WGS sequence"/>
</dbReference>
<dbReference type="EMBL" id="CZAL01000008">
    <property type="protein sequence ID" value="CUP31626.1"/>
    <property type="molecule type" value="Genomic_DNA"/>
</dbReference>
<dbReference type="SUPFAM" id="SSF51717">
    <property type="entry name" value="Dihydropteroate synthetase-like"/>
    <property type="match status" value="1"/>
</dbReference>
<dbReference type="RefSeq" id="WP_055226450.1">
    <property type="nucleotide sequence ID" value="NZ_CYYV01000003.1"/>
</dbReference>
<dbReference type="Proteomes" id="UP000737612">
    <property type="component" value="Unassembled WGS sequence"/>
</dbReference>
<evidence type="ECO:0000313" key="9">
    <source>
        <dbReference type="Proteomes" id="UP000768180"/>
    </source>
</evidence>
<dbReference type="InterPro" id="IPR051069">
    <property type="entry name" value="ACDS_complex_subunit"/>
</dbReference>
<reference evidence="5" key="5">
    <citation type="submission" date="2022-01" db="EMBL/GenBank/DDBJ databases">
        <title>Collection of gut derived symbiotic bacterial strains cultured from healthy donors.</title>
        <authorList>
            <person name="Lin H."/>
            <person name="Kohout C."/>
            <person name="Waligurski E."/>
            <person name="Pamer E.G."/>
        </authorList>
    </citation>
    <scope>NUCLEOTIDE SEQUENCE</scope>
    <source>
        <strain evidence="5">DFI.5.49</strain>
    </source>
</reference>
<organism evidence="2 7">
    <name type="scientific">Fusicatenibacter saccharivorans</name>
    <dbReference type="NCBI Taxonomy" id="1150298"/>
    <lineage>
        <taxon>Bacteria</taxon>
        <taxon>Bacillati</taxon>
        <taxon>Bacillota</taxon>
        <taxon>Clostridia</taxon>
        <taxon>Lachnospirales</taxon>
        <taxon>Lachnospiraceae</taxon>
        <taxon>Fusicatenibacter</taxon>
    </lineage>
</organism>
<evidence type="ECO:0000313" key="3">
    <source>
        <dbReference type="EMBL" id="CUP31626.1"/>
    </source>
</evidence>
<evidence type="ECO:0000313" key="6">
    <source>
        <dbReference type="EMBL" id="NSE14844.1"/>
    </source>
</evidence>
<name>A0A173ZXZ5_9FIRM</name>
<dbReference type="Proteomes" id="UP001199915">
    <property type="component" value="Unassembled WGS sequence"/>
</dbReference>
<proteinExistence type="predicted"/>
<reference evidence="7 8" key="1">
    <citation type="submission" date="2015-09" db="EMBL/GenBank/DDBJ databases">
        <authorList>
            <consortium name="Pathogen Informatics"/>
        </authorList>
    </citation>
    <scope>NUCLEOTIDE SEQUENCE [LARGE SCALE GENOMIC DNA]</scope>
    <source>
        <strain evidence="2 7">2789STDY5608849</strain>
        <strain evidence="3 8">2789STDY5834885</strain>
    </source>
</reference>
<dbReference type="EMBL" id="JAAITQ010000001">
    <property type="protein sequence ID" value="NSE14844.1"/>
    <property type="molecule type" value="Genomic_DNA"/>
</dbReference>
<dbReference type="InterPro" id="IPR011005">
    <property type="entry name" value="Dihydropteroate_synth-like_sf"/>
</dbReference>
<evidence type="ECO:0000313" key="8">
    <source>
        <dbReference type="Proteomes" id="UP000095709"/>
    </source>
</evidence>
<dbReference type="AlphaFoldDB" id="A0A173ZXZ5"/>
<dbReference type="EMBL" id="JAKNFS010000003">
    <property type="protein sequence ID" value="MCG4764438.1"/>
    <property type="molecule type" value="Genomic_DNA"/>
</dbReference>
<dbReference type="EMBL" id="CYYV01000003">
    <property type="protein sequence ID" value="CUN80276.1"/>
    <property type="molecule type" value="Genomic_DNA"/>
</dbReference>
<dbReference type="NCBIfam" id="NF040759">
    <property type="entry name" value="WLP_AcsD"/>
    <property type="match status" value="1"/>
</dbReference>
<feature type="domain" description="CO dehydrogenase/acetyl-CoA synthase delta subunit TIM barrel" evidence="1">
    <location>
        <begin position="17"/>
        <end position="256"/>
    </location>
</feature>
<keyword evidence="9" id="KW-1185">Reference proteome</keyword>
<dbReference type="EMBL" id="JAFHBD010000037">
    <property type="protein sequence ID" value="MBN2953711.1"/>
    <property type="molecule type" value="Genomic_DNA"/>
</dbReference>
<evidence type="ECO:0000259" key="1">
    <source>
        <dbReference type="Pfam" id="PF03599"/>
    </source>
</evidence>
<dbReference type="Proteomes" id="UP000095706">
    <property type="component" value="Unassembled WGS sequence"/>
</dbReference>
<dbReference type="Proteomes" id="UP000095709">
    <property type="component" value="Unassembled WGS sequence"/>
</dbReference>
<dbReference type="PANTHER" id="PTHR36214">
    <property type="match status" value="1"/>
</dbReference>
<reference evidence="4" key="4">
    <citation type="submission" date="2021-02" db="EMBL/GenBank/DDBJ databases">
        <title>Metagenome-assembled genomes from human diarrheal sample B26.</title>
        <authorList>
            <person name="Ateba T.P."/>
            <person name="Alayande K.A."/>
            <person name="Mwanza M."/>
        </authorList>
    </citation>
    <scope>NUCLEOTIDE SEQUENCE</scope>
    <source>
        <strain evidence="4">06WH</strain>
    </source>
</reference>
<evidence type="ECO:0000313" key="4">
    <source>
        <dbReference type="EMBL" id="MBN2953711.1"/>
    </source>
</evidence>
<reference evidence="6 9" key="2">
    <citation type="journal article" date="2020" name="Cell Host Microbe">
        <title>Functional and Genomic Variation between Human-Derived Isolates of Lachnospiraceae Reveals Inter- and Intra-Species Diversity.</title>
        <authorList>
            <person name="Sorbara M.T."/>
            <person name="Littmann E.R."/>
            <person name="Fontana E."/>
            <person name="Moody T.U."/>
            <person name="Kohout C.E."/>
            <person name="Gjonbalaj M."/>
            <person name="Eaton V."/>
            <person name="Seok R."/>
            <person name="Leiner I.M."/>
            <person name="Pamer E.G."/>
        </authorList>
    </citation>
    <scope>NUCLEOTIDE SEQUENCE [LARGE SCALE GENOMIC DNA]</scope>
    <source>
        <strain evidence="6 9">MSK.14.54</strain>
    </source>
</reference>
<sequence>MPFNRKPQKFNAAIKSVVIGSGDKTVTLGGENVLPFYAFDGEIKNGPKVGVEITDLGMEGEPESVKAYYEGAATMGEIAKKAAAMEGADFLCLRLAGGDPNGLNKSVEELIETVKEVADAVDVPLVVEGCKNVEKDSELLTKVAEVLQGRNVLVMSAREEDYKAVGAAAGLAYNQKVGAESAVDINLAKQLNVVMTQLGVSADSIVMNVGSAAVGYGYEYVVSTLDRIKAAALSQDDKMLQMPIITPIASETWNVKEAMATEEESPEWGNQEVRGVSMEIQTAAASLASGSDAVILKHPQSVATISKMIQELM</sequence>
<evidence type="ECO:0000313" key="5">
    <source>
        <dbReference type="EMBL" id="MCG4764438.1"/>
    </source>
</evidence>
<evidence type="ECO:0000313" key="2">
    <source>
        <dbReference type="EMBL" id="CUN80276.1"/>
    </source>
</evidence>
<accession>A0A173ZXZ5</accession>
<reference evidence="6" key="3">
    <citation type="submission" date="2020-02" db="EMBL/GenBank/DDBJ databases">
        <authorList>
            <person name="Littmann E."/>
            <person name="Sorbara M."/>
        </authorList>
    </citation>
    <scope>NUCLEOTIDE SEQUENCE</scope>
    <source>
        <strain evidence="6">MSK.14.54</strain>
    </source>
</reference>
<dbReference type="NCBIfam" id="NF003376">
    <property type="entry name" value="PRK04452.1-2"/>
    <property type="match status" value="1"/>
</dbReference>